<protein>
    <submittedName>
        <fullName evidence="2">VapC toxin family PIN domain ribonuclease</fullName>
    </submittedName>
</protein>
<dbReference type="KEGG" id="pani:DCO16_09245"/>
<dbReference type="Proteomes" id="UP000500806">
    <property type="component" value="Chromosome"/>
</dbReference>
<proteinExistence type="predicted"/>
<dbReference type="InterPro" id="IPR029060">
    <property type="entry name" value="PIN-like_dom_sf"/>
</dbReference>
<reference evidence="2 3" key="1">
    <citation type="submission" date="2018-04" db="EMBL/GenBank/DDBJ databases">
        <title>Polynucleobacter sp. LimPoW16 genome.</title>
        <authorList>
            <person name="Hahn M.W."/>
        </authorList>
    </citation>
    <scope>NUCLEOTIDE SEQUENCE [LARGE SCALE GENOMIC DNA]</scope>
    <source>
        <strain evidence="2 3">LimPoW16</strain>
    </source>
</reference>
<dbReference type="SUPFAM" id="SSF88723">
    <property type="entry name" value="PIN domain-like"/>
    <property type="match status" value="1"/>
</dbReference>
<evidence type="ECO:0000259" key="1">
    <source>
        <dbReference type="Pfam" id="PF01850"/>
    </source>
</evidence>
<keyword evidence="3" id="KW-1185">Reference proteome</keyword>
<dbReference type="CDD" id="cd18692">
    <property type="entry name" value="PIN_VapC-like"/>
    <property type="match status" value="1"/>
</dbReference>
<sequence length="134" mass="15505">MNARKNFFDTNTLLYLLSDQSSKAEWVTQNLDQGSIISVQVLNEFTSVSIRKSKLLPKEIDEFLEQFIAICNVQAIDLDTFASGREISRRYGYHHYDSMIIASALQSGCEKLYSEDMQHRQIIDKRLHIVNPFI</sequence>
<accession>A0A6M9PN38</accession>
<name>A0A6M9PN38_9BURK</name>
<evidence type="ECO:0000313" key="3">
    <source>
        <dbReference type="Proteomes" id="UP000500806"/>
    </source>
</evidence>
<gene>
    <name evidence="2" type="ORF">DCO16_09245</name>
</gene>
<dbReference type="Pfam" id="PF01850">
    <property type="entry name" value="PIN"/>
    <property type="match status" value="1"/>
</dbReference>
<dbReference type="EMBL" id="CP028941">
    <property type="protein sequence ID" value="QKM63714.1"/>
    <property type="molecule type" value="Genomic_DNA"/>
</dbReference>
<evidence type="ECO:0000313" key="2">
    <source>
        <dbReference type="EMBL" id="QKM63714.1"/>
    </source>
</evidence>
<dbReference type="RefSeq" id="WP_173943378.1">
    <property type="nucleotide sequence ID" value="NZ_CBCSCD010000002.1"/>
</dbReference>
<feature type="domain" description="PIN" evidence="1">
    <location>
        <begin position="7"/>
        <end position="121"/>
    </location>
</feature>
<dbReference type="AlphaFoldDB" id="A0A6M9PN38"/>
<organism evidence="2 3">
    <name type="scientific">Polynucleobacter antarcticus</name>
    <dbReference type="NCBI Taxonomy" id="1743162"/>
    <lineage>
        <taxon>Bacteria</taxon>
        <taxon>Pseudomonadati</taxon>
        <taxon>Pseudomonadota</taxon>
        <taxon>Betaproteobacteria</taxon>
        <taxon>Burkholderiales</taxon>
        <taxon>Burkholderiaceae</taxon>
        <taxon>Polynucleobacter</taxon>
    </lineage>
</organism>
<dbReference type="Gene3D" id="3.40.50.1010">
    <property type="entry name" value="5'-nuclease"/>
    <property type="match status" value="1"/>
</dbReference>
<dbReference type="InterPro" id="IPR002716">
    <property type="entry name" value="PIN_dom"/>
</dbReference>